<feature type="transmembrane region" description="Helical" evidence="1">
    <location>
        <begin position="141"/>
        <end position="160"/>
    </location>
</feature>
<evidence type="ECO:0000313" key="2">
    <source>
        <dbReference type="EMBL" id="GAX52843.1"/>
    </source>
</evidence>
<protein>
    <submittedName>
        <fullName evidence="2">Uncharacterized protein</fullName>
    </submittedName>
</protein>
<name>A0A250VF63_STROL</name>
<evidence type="ECO:0000256" key="1">
    <source>
        <dbReference type="SAM" id="Phobius"/>
    </source>
</evidence>
<accession>A0A250VF63</accession>
<dbReference type="AlphaFoldDB" id="A0A250VF63"/>
<keyword evidence="1" id="KW-0812">Transmembrane</keyword>
<comment type="caution">
    <text evidence="2">The sequence shown here is derived from an EMBL/GenBank/DDBJ whole genome shotgun (WGS) entry which is preliminary data.</text>
</comment>
<dbReference type="EMBL" id="BDQI01000008">
    <property type="protein sequence ID" value="GAX52843.1"/>
    <property type="molecule type" value="Genomic_DNA"/>
</dbReference>
<evidence type="ECO:0000313" key="3">
    <source>
        <dbReference type="Proteomes" id="UP000217446"/>
    </source>
</evidence>
<dbReference type="Proteomes" id="UP000217446">
    <property type="component" value="Unassembled WGS sequence"/>
</dbReference>
<organism evidence="2 3">
    <name type="scientific">Streptomyces olivochromogenes</name>
    <dbReference type="NCBI Taxonomy" id="1963"/>
    <lineage>
        <taxon>Bacteria</taxon>
        <taxon>Bacillati</taxon>
        <taxon>Actinomycetota</taxon>
        <taxon>Actinomycetes</taxon>
        <taxon>Kitasatosporales</taxon>
        <taxon>Streptomycetaceae</taxon>
        <taxon>Streptomyces</taxon>
    </lineage>
</organism>
<keyword evidence="1" id="KW-0472">Membrane</keyword>
<gene>
    <name evidence="2" type="ORF">SO3561_04362</name>
</gene>
<keyword evidence="1" id="KW-1133">Transmembrane helix</keyword>
<dbReference type="RefSeq" id="WP_067365508.1">
    <property type="nucleotide sequence ID" value="NZ_BDQI01000008.1"/>
</dbReference>
<reference evidence="3" key="1">
    <citation type="submission" date="2017-05" db="EMBL/GenBank/DDBJ databases">
        <title>Streptomyces olivochromogenes NBRC 3561 whole genome shotgun sequence.</title>
        <authorList>
            <person name="Dohra H."/>
            <person name="Kodani S."/>
        </authorList>
    </citation>
    <scope>NUCLEOTIDE SEQUENCE [LARGE SCALE GENOMIC DNA]</scope>
    <source>
        <strain evidence="3">NBRC 3561</strain>
    </source>
</reference>
<keyword evidence="3" id="KW-1185">Reference proteome</keyword>
<sequence>MAAPPVIARTATYFHARVGRTELDKVFLVAGEGAPAGTVSVRCTVGNAHLQEDTLDDLNAARAALPYVSDRTPWTALTFERDEGAARYVSIEFEDGVVTVTVRSGDPIWTHGQAHRLGEILEEAHGAAEHRYRIPQVRQTALLMALVLMIWVPSMTYAGPRDFYDYLTQISGVGVLVLGGTQLVREWVNGRADRPVFKVTEDVQWGSTWSRLSSGDRIALVSAVIAGLTLIATAAALI</sequence>
<feature type="transmembrane region" description="Helical" evidence="1">
    <location>
        <begin position="218"/>
        <end position="237"/>
    </location>
</feature>
<proteinExistence type="predicted"/>